<keyword evidence="3" id="KW-1185">Reference proteome</keyword>
<feature type="region of interest" description="Disordered" evidence="1">
    <location>
        <begin position="10"/>
        <end position="30"/>
    </location>
</feature>
<reference evidence="2 3" key="1">
    <citation type="submission" date="2019-03" db="EMBL/GenBank/DDBJ databases">
        <title>First draft genome of Liparis tanakae, snailfish: a comprehensive survey of snailfish specific genes.</title>
        <authorList>
            <person name="Kim W."/>
            <person name="Song I."/>
            <person name="Jeong J.-H."/>
            <person name="Kim D."/>
            <person name="Kim S."/>
            <person name="Ryu S."/>
            <person name="Song J.Y."/>
            <person name="Lee S.K."/>
        </authorList>
    </citation>
    <scope>NUCLEOTIDE SEQUENCE [LARGE SCALE GENOMIC DNA]</scope>
    <source>
        <tissue evidence="2">Muscle</tissue>
    </source>
</reference>
<evidence type="ECO:0000256" key="1">
    <source>
        <dbReference type="SAM" id="MobiDB-lite"/>
    </source>
</evidence>
<accession>A0A4Z2J9Q7</accession>
<name>A0A4Z2J9Q7_9TELE</name>
<evidence type="ECO:0000313" key="3">
    <source>
        <dbReference type="Proteomes" id="UP000314294"/>
    </source>
</evidence>
<sequence length="83" mass="9273">MQRRVCKVLITAAKEPSKEPSKEPAPRRLPEGNCRGVLCRAQVTIVEKWKGGFYRTQSSPQRGGYTKAMHPVASVRNGIAHNR</sequence>
<feature type="region of interest" description="Disordered" evidence="1">
    <location>
        <begin position="58"/>
        <end position="83"/>
    </location>
</feature>
<proteinExistence type="predicted"/>
<gene>
    <name evidence="2" type="ORF">EYF80_002711</name>
</gene>
<evidence type="ECO:0000313" key="2">
    <source>
        <dbReference type="EMBL" id="TNN86956.1"/>
    </source>
</evidence>
<feature type="compositionally biased region" description="Basic and acidic residues" evidence="1">
    <location>
        <begin position="15"/>
        <end position="30"/>
    </location>
</feature>
<dbReference type="EMBL" id="SRLO01000012">
    <property type="protein sequence ID" value="TNN86956.1"/>
    <property type="molecule type" value="Genomic_DNA"/>
</dbReference>
<organism evidence="2 3">
    <name type="scientific">Liparis tanakae</name>
    <name type="common">Tanaka's snailfish</name>
    <dbReference type="NCBI Taxonomy" id="230148"/>
    <lineage>
        <taxon>Eukaryota</taxon>
        <taxon>Metazoa</taxon>
        <taxon>Chordata</taxon>
        <taxon>Craniata</taxon>
        <taxon>Vertebrata</taxon>
        <taxon>Euteleostomi</taxon>
        <taxon>Actinopterygii</taxon>
        <taxon>Neopterygii</taxon>
        <taxon>Teleostei</taxon>
        <taxon>Neoteleostei</taxon>
        <taxon>Acanthomorphata</taxon>
        <taxon>Eupercaria</taxon>
        <taxon>Perciformes</taxon>
        <taxon>Cottioidei</taxon>
        <taxon>Cottales</taxon>
        <taxon>Liparidae</taxon>
        <taxon>Liparis</taxon>
    </lineage>
</organism>
<dbReference type="AlphaFoldDB" id="A0A4Z2J9Q7"/>
<protein>
    <submittedName>
        <fullName evidence="2">Uncharacterized protein</fullName>
    </submittedName>
</protein>
<comment type="caution">
    <text evidence="2">The sequence shown here is derived from an EMBL/GenBank/DDBJ whole genome shotgun (WGS) entry which is preliminary data.</text>
</comment>
<dbReference type="Proteomes" id="UP000314294">
    <property type="component" value="Unassembled WGS sequence"/>
</dbReference>